<dbReference type="RefSeq" id="WP_131207391.1">
    <property type="nucleotide sequence ID" value="NZ_SHSP01000003.1"/>
</dbReference>
<evidence type="ECO:0000313" key="1">
    <source>
        <dbReference type="EMBL" id="TCF33877.1"/>
    </source>
</evidence>
<name>A0A4R0UL62_BIFLL</name>
<gene>
    <name evidence="1" type="ORF">MCC10096_0256</name>
</gene>
<dbReference type="EMBL" id="SHSP01000003">
    <property type="protein sequence ID" value="TCF33877.1"/>
    <property type="molecule type" value="Genomic_DNA"/>
</dbReference>
<dbReference type="Proteomes" id="UP000292932">
    <property type="component" value="Unassembled WGS sequence"/>
</dbReference>
<organism evidence="1 2">
    <name type="scientific">Bifidobacterium longum subsp. longum</name>
    <dbReference type="NCBI Taxonomy" id="1679"/>
    <lineage>
        <taxon>Bacteria</taxon>
        <taxon>Bacillati</taxon>
        <taxon>Actinomycetota</taxon>
        <taxon>Actinomycetes</taxon>
        <taxon>Bifidobacteriales</taxon>
        <taxon>Bifidobacteriaceae</taxon>
        <taxon>Bifidobacterium</taxon>
    </lineage>
</organism>
<sequence>MTATTPIYGLSYPEGSDLVSTAPASFKSMATTFEKALDEVDKRSSPEGVKPVVATDLETLVKTNGVQGQSGIVTNAGQSQGLYYLFGDRWVPVEARAKRRWYGNFTRSDGQLQINPSGDTGLTITKKSGSDDITVSNNAKGSYLRLPAGLWLVKAQLQFSGIHDQTWVRMLMTTINGASNLMPSISEKSTSGNAYDGISVLTVVASDGESGAVQPILGSNAAGIMRLPGEIGVIEL</sequence>
<protein>
    <submittedName>
        <fullName evidence="1">Uncharacterized protein</fullName>
    </submittedName>
</protein>
<proteinExistence type="predicted"/>
<evidence type="ECO:0000313" key="2">
    <source>
        <dbReference type="Proteomes" id="UP000292932"/>
    </source>
</evidence>
<dbReference type="AlphaFoldDB" id="A0A4R0UL62"/>
<accession>A0A4R0UL62</accession>
<reference evidence="1 2" key="1">
    <citation type="journal article" date="2018" name="Sci. Rep.">
        <title>Genomic diversity and distribution of Bifidobacterium longum subsp. longum across the human lifespan.</title>
        <authorList>
            <person name="Odamaki T."/>
            <person name="Bottacini F."/>
            <person name="Kato K."/>
            <person name="Mitsuyama E."/>
            <person name="Yoshida K."/>
            <person name="Horigome A."/>
            <person name="Xiao J.Z."/>
            <person name="van Sinderen D."/>
        </authorList>
    </citation>
    <scope>NUCLEOTIDE SEQUENCE [LARGE SCALE GENOMIC DNA]</scope>
    <source>
        <strain evidence="1 2">MCC10096</strain>
    </source>
</reference>
<comment type="caution">
    <text evidence="1">The sequence shown here is derived from an EMBL/GenBank/DDBJ whole genome shotgun (WGS) entry which is preliminary data.</text>
</comment>